<protein>
    <submittedName>
        <fullName evidence="1">Uncharacterized protein</fullName>
    </submittedName>
</protein>
<dbReference type="Proteomes" id="UP000631421">
    <property type="component" value="Unassembled WGS sequence"/>
</dbReference>
<evidence type="ECO:0000313" key="1">
    <source>
        <dbReference type="EMBL" id="MBD2149003.1"/>
    </source>
</evidence>
<proteinExistence type="predicted"/>
<name>A0A926UQJ9_9CYAN</name>
<evidence type="ECO:0000313" key="2">
    <source>
        <dbReference type="Proteomes" id="UP000631421"/>
    </source>
</evidence>
<comment type="caution">
    <text evidence="1">The sequence shown here is derived from an EMBL/GenBank/DDBJ whole genome shotgun (WGS) entry which is preliminary data.</text>
</comment>
<dbReference type="RefSeq" id="WP_190349342.1">
    <property type="nucleotide sequence ID" value="NZ_JACJPY010000004.1"/>
</dbReference>
<reference evidence="1" key="2">
    <citation type="submission" date="2020-08" db="EMBL/GenBank/DDBJ databases">
        <authorList>
            <person name="Chen M."/>
            <person name="Teng W."/>
            <person name="Zhao L."/>
            <person name="Hu C."/>
            <person name="Zhou Y."/>
            <person name="Han B."/>
            <person name="Song L."/>
            <person name="Shu W."/>
        </authorList>
    </citation>
    <scope>NUCLEOTIDE SEQUENCE</scope>
    <source>
        <strain evidence="1">FACHB-1277</strain>
    </source>
</reference>
<dbReference type="EMBL" id="JACJPY010000004">
    <property type="protein sequence ID" value="MBD2149003.1"/>
    <property type="molecule type" value="Genomic_DNA"/>
</dbReference>
<keyword evidence="2" id="KW-1185">Reference proteome</keyword>
<sequence>MTVKELLIDELNRMSESELEKTLKLLQVFGLTHHTPSTTKKYPLRGLPIEYIDPMEPVAMSDWEVIV</sequence>
<accession>A0A926UQJ9</accession>
<dbReference type="AlphaFoldDB" id="A0A926UQJ9"/>
<reference evidence="1" key="1">
    <citation type="journal article" date="2015" name="ISME J.">
        <title>Draft Genome Sequence of Streptomyces incarnatus NRRL8089, which Produces the Nucleoside Antibiotic Sinefungin.</title>
        <authorList>
            <person name="Oshima K."/>
            <person name="Hattori M."/>
            <person name="Shimizu H."/>
            <person name="Fukuda K."/>
            <person name="Nemoto M."/>
            <person name="Inagaki K."/>
            <person name="Tamura T."/>
        </authorList>
    </citation>
    <scope>NUCLEOTIDE SEQUENCE</scope>
    <source>
        <strain evidence="1">FACHB-1277</strain>
    </source>
</reference>
<organism evidence="1 2">
    <name type="scientific">Pseudanabaena cinerea FACHB-1277</name>
    <dbReference type="NCBI Taxonomy" id="2949581"/>
    <lineage>
        <taxon>Bacteria</taxon>
        <taxon>Bacillati</taxon>
        <taxon>Cyanobacteriota</taxon>
        <taxon>Cyanophyceae</taxon>
        <taxon>Pseudanabaenales</taxon>
        <taxon>Pseudanabaenaceae</taxon>
        <taxon>Pseudanabaena</taxon>
        <taxon>Pseudanabaena cinerea</taxon>
    </lineage>
</organism>
<gene>
    <name evidence="1" type="ORF">H6F44_02510</name>
</gene>